<dbReference type="SMART" id="SM00034">
    <property type="entry name" value="CLECT"/>
    <property type="match status" value="1"/>
</dbReference>
<dbReference type="CDD" id="cd03602">
    <property type="entry name" value="CLECT_1"/>
    <property type="match status" value="1"/>
</dbReference>
<dbReference type="Proteomes" id="UP000472263">
    <property type="component" value="Chromosome 3"/>
</dbReference>
<sequence length="156" mass="18045">MNNFKSLCLCAVFTPISYLLFPENTALCLKLKIYVYIFSGDVKAQGQSRFILVREHKNWTEAQSHCRQNYTDLASVRNQSENEEIFSLVSDHEEAVWIGLFRDGWKWSDGSAMSFNNWNTERPDGINKHNCVATTNGKWKTSRCNDRKYFVCAGEL</sequence>
<dbReference type="PANTHER" id="PTHR45784">
    <property type="entry name" value="C-TYPE LECTIN DOMAIN FAMILY 20 MEMBER A-RELATED"/>
    <property type="match status" value="1"/>
</dbReference>
<feature type="domain" description="C-type lectin" evidence="1">
    <location>
        <begin position="50"/>
        <end position="153"/>
    </location>
</feature>
<dbReference type="PROSITE" id="PS50041">
    <property type="entry name" value="C_TYPE_LECTIN_2"/>
    <property type="match status" value="1"/>
</dbReference>
<reference evidence="2" key="3">
    <citation type="submission" date="2025-09" db="UniProtKB">
        <authorList>
            <consortium name="Ensembl"/>
        </authorList>
    </citation>
    <scope>IDENTIFICATION</scope>
</reference>
<dbReference type="InterPro" id="IPR016187">
    <property type="entry name" value="CTDL_fold"/>
</dbReference>
<dbReference type="AlphaFoldDB" id="A0A668AHN7"/>
<reference evidence="2" key="2">
    <citation type="submission" date="2025-08" db="UniProtKB">
        <authorList>
            <consortium name="Ensembl"/>
        </authorList>
    </citation>
    <scope>IDENTIFICATION</scope>
</reference>
<name>A0A668AHN7_9TELE</name>
<protein>
    <recommendedName>
        <fullName evidence="1">C-type lectin domain-containing protein</fullName>
    </recommendedName>
</protein>
<keyword evidence="3" id="KW-1185">Reference proteome</keyword>
<reference evidence="2" key="1">
    <citation type="submission" date="2019-06" db="EMBL/GenBank/DDBJ databases">
        <authorList>
            <consortium name="Wellcome Sanger Institute Data Sharing"/>
        </authorList>
    </citation>
    <scope>NUCLEOTIDE SEQUENCE [LARGE SCALE GENOMIC DNA]</scope>
</reference>
<dbReference type="PANTHER" id="PTHR45784:SF5">
    <property type="entry name" value="C-TYPE LECTIN DOMAIN FAMILY 20 MEMBER A-RELATED"/>
    <property type="match status" value="1"/>
</dbReference>
<accession>A0A668AHN7</accession>
<dbReference type="Ensembl" id="ENSMMDT00005048422.1">
    <property type="protein sequence ID" value="ENSMMDP00005047479.1"/>
    <property type="gene ID" value="ENSMMDG00005021648.1"/>
</dbReference>
<dbReference type="Gene3D" id="3.10.100.10">
    <property type="entry name" value="Mannose-Binding Protein A, subunit A"/>
    <property type="match status" value="1"/>
</dbReference>
<dbReference type="SUPFAM" id="SSF56436">
    <property type="entry name" value="C-type lectin-like"/>
    <property type="match status" value="1"/>
</dbReference>
<dbReference type="GeneTree" id="ENSGT00940000163911"/>
<evidence type="ECO:0000313" key="3">
    <source>
        <dbReference type="Proteomes" id="UP000472263"/>
    </source>
</evidence>
<evidence type="ECO:0000259" key="1">
    <source>
        <dbReference type="PROSITE" id="PS50041"/>
    </source>
</evidence>
<dbReference type="Pfam" id="PF00059">
    <property type="entry name" value="Lectin_C"/>
    <property type="match status" value="1"/>
</dbReference>
<dbReference type="InterPro" id="IPR016186">
    <property type="entry name" value="C-type_lectin-like/link_sf"/>
</dbReference>
<dbReference type="InParanoid" id="A0A668AHN7"/>
<dbReference type="InterPro" id="IPR001304">
    <property type="entry name" value="C-type_lectin-like"/>
</dbReference>
<organism evidence="2 3">
    <name type="scientific">Myripristis murdjan</name>
    <name type="common">pinecone soldierfish</name>
    <dbReference type="NCBI Taxonomy" id="586833"/>
    <lineage>
        <taxon>Eukaryota</taxon>
        <taxon>Metazoa</taxon>
        <taxon>Chordata</taxon>
        <taxon>Craniata</taxon>
        <taxon>Vertebrata</taxon>
        <taxon>Euteleostomi</taxon>
        <taxon>Actinopterygii</taxon>
        <taxon>Neopterygii</taxon>
        <taxon>Teleostei</taxon>
        <taxon>Neoteleostei</taxon>
        <taxon>Acanthomorphata</taxon>
        <taxon>Holocentriformes</taxon>
        <taxon>Holocentridae</taxon>
        <taxon>Myripristis</taxon>
    </lineage>
</organism>
<evidence type="ECO:0000313" key="2">
    <source>
        <dbReference type="Ensembl" id="ENSMMDP00005047479.1"/>
    </source>
</evidence>
<proteinExistence type="predicted"/>